<evidence type="ECO:0000256" key="6">
    <source>
        <dbReference type="ARBA" id="ARBA00023212"/>
    </source>
</evidence>
<reference evidence="12 13" key="1">
    <citation type="submission" date="2025-05" db="UniProtKB">
        <authorList>
            <consortium name="RefSeq"/>
        </authorList>
    </citation>
    <scope>IDENTIFICATION</scope>
    <source>
        <tissue evidence="12 13">Testes</tissue>
    </source>
</reference>
<organism evidence="11 13">
    <name type="scientific">Saccoglossus kowalevskii</name>
    <name type="common">Acorn worm</name>
    <dbReference type="NCBI Taxonomy" id="10224"/>
    <lineage>
        <taxon>Eukaryota</taxon>
        <taxon>Metazoa</taxon>
        <taxon>Hemichordata</taxon>
        <taxon>Enteropneusta</taxon>
        <taxon>Harrimaniidae</taxon>
        <taxon>Saccoglossus</taxon>
    </lineage>
</organism>
<keyword evidence="11" id="KW-1185">Reference proteome</keyword>
<evidence type="ECO:0000256" key="2">
    <source>
        <dbReference type="ARBA" id="ARBA00004430"/>
    </source>
</evidence>
<dbReference type="RefSeq" id="XP_002741536.1">
    <property type="nucleotide sequence ID" value="XM_002741490.2"/>
</dbReference>
<dbReference type="RefSeq" id="XP_006825025.1">
    <property type="nucleotide sequence ID" value="XM_006824962.1"/>
</dbReference>
<evidence type="ECO:0000256" key="7">
    <source>
        <dbReference type="ARBA" id="ARBA00023273"/>
    </source>
</evidence>
<evidence type="ECO:0000256" key="4">
    <source>
        <dbReference type="ARBA" id="ARBA00022794"/>
    </source>
</evidence>
<evidence type="ECO:0000313" key="11">
    <source>
        <dbReference type="Proteomes" id="UP000694865"/>
    </source>
</evidence>
<sequence>MGEPYIKKTQDTLGKIIKKPPLTEKLLKKPPFRFLHDVISEVLKTGYMKGLYTKNEMDSQTAGKDKDSKMAYLQKAIDVTIMVTGINLAIRPSKVVAGHEAEQTNEFLQAMAKAISGKMDSKEAVQRVLKGEKPGAPKGDKEESKTSSKEESSKDKHRNKEKDKNDRRSGSKDRDRSKDREKSKDREREKDRHKEDKEEKKRQRGEKRPRQTQGG</sequence>
<keyword evidence="5" id="KW-0175">Coiled coil</keyword>
<dbReference type="Gene3D" id="1.10.418.50">
    <property type="entry name" value="Microtubule-binding protein MIP-T3"/>
    <property type="match status" value="1"/>
</dbReference>
<evidence type="ECO:0000256" key="3">
    <source>
        <dbReference type="ARBA" id="ARBA00022490"/>
    </source>
</evidence>
<dbReference type="PANTHER" id="PTHR31363:SF0">
    <property type="entry name" value="TRAF3-INTERACTING PROTEIN 1"/>
    <property type="match status" value="1"/>
</dbReference>
<evidence type="ECO:0000256" key="8">
    <source>
        <dbReference type="ARBA" id="ARBA00043971"/>
    </source>
</evidence>
<accession>A0ABM0MYD4</accession>
<gene>
    <name evidence="12 13" type="primary">LOC100371543</name>
</gene>
<feature type="compositionally biased region" description="Basic and acidic residues" evidence="9">
    <location>
        <begin position="130"/>
        <end position="209"/>
    </location>
</feature>
<protein>
    <submittedName>
        <fullName evidence="12">TRAF3-interacting protein 1-like isoform X1</fullName>
    </submittedName>
    <submittedName>
        <fullName evidence="13">TRAF3-interacting protein 1-like isoform X2</fullName>
    </submittedName>
</protein>
<evidence type="ECO:0000313" key="13">
    <source>
        <dbReference type="RefSeq" id="XP_006825025.1"/>
    </source>
</evidence>
<dbReference type="Proteomes" id="UP000694865">
    <property type="component" value="Unplaced"/>
</dbReference>
<proteinExistence type="inferred from homology"/>
<feature type="region of interest" description="Disordered" evidence="9">
    <location>
        <begin position="130"/>
        <end position="215"/>
    </location>
</feature>
<evidence type="ECO:0000256" key="9">
    <source>
        <dbReference type="SAM" id="MobiDB-lite"/>
    </source>
</evidence>
<dbReference type="PANTHER" id="PTHR31363">
    <property type="entry name" value="TRAF3-INTERACTING PROTEIN 1"/>
    <property type="match status" value="1"/>
</dbReference>
<dbReference type="GeneID" id="100371543"/>
<dbReference type="InterPro" id="IPR040468">
    <property type="entry name" value="TRAF3IP1_N"/>
</dbReference>
<evidence type="ECO:0000256" key="5">
    <source>
        <dbReference type="ARBA" id="ARBA00023054"/>
    </source>
</evidence>
<evidence type="ECO:0000313" key="12">
    <source>
        <dbReference type="RefSeq" id="XP_002741536.1"/>
    </source>
</evidence>
<comment type="subcellular location">
    <subcellularLocation>
        <location evidence="2">Cytoplasm</location>
        <location evidence="2">Cytoskeleton</location>
        <location evidence="2">Cilium axoneme</location>
    </subcellularLocation>
    <subcellularLocation>
        <location evidence="1">Cytoplasm</location>
        <location evidence="1">Cytoskeleton</location>
        <location evidence="1">Cilium basal body</location>
    </subcellularLocation>
</comment>
<keyword evidence="4" id="KW-0970">Cilium biogenesis/degradation</keyword>
<name>A0ABM0MYD4_SACKO</name>
<comment type="similarity">
    <text evidence="8">Belongs to the TRAF3IP1 family.</text>
</comment>
<evidence type="ECO:0000259" key="10">
    <source>
        <dbReference type="Pfam" id="PF10243"/>
    </source>
</evidence>
<dbReference type="InterPro" id="IPR042576">
    <property type="entry name" value="TRAF3IP1_N_sf"/>
</dbReference>
<keyword evidence="3" id="KW-0963">Cytoplasm</keyword>
<dbReference type="InterPro" id="IPR018799">
    <property type="entry name" value="TRAF3IP1"/>
</dbReference>
<feature type="domain" description="TRAF3-interacting protein 1 N-terminal" evidence="10">
    <location>
        <begin position="5"/>
        <end position="114"/>
    </location>
</feature>
<keyword evidence="7" id="KW-0966">Cell projection</keyword>
<dbReference type="Pfam" id="PF10243">
    <property type="entry name" value="MIP-T3"/>
    <property type="match status" value="1"/>
</dbReference>
<keyword evidence="6" id="KW-0206">Cytoskeleton</keyword>
<evidence type="ECO:0000256" key="1">
    <source>
        <dbReference type="ARBA" id="ARBA00004120"/>
    </source>
</evidence>